<feature type="site" description="Could be important to modulate the pK values of the two catalytic cysteine residues" evidence="8">
    <location>
        <position position="210"/>
    </location>
</feature>
<feature type="binding site" evidence="8">
    <location>
        <position position="192"/>
    </location>
    <ligand>
        <name>substrate</name>
    </ligand>
</feature>
<feature type="binding site" evidence="8">
    <location>
        <begin position="220"/>
        <end position="221"/>
    </location>
    <ligand>
        <name>substrate</name>
    </ligand>
</feature>
<keyword evidence="5 8" id="KW-0457">Lysine biosynthesis</keyword>
<dbReference type="EMBL" id="JBAKFJ010000001">
    <property type="protein sequence ID" value="MEX0387114.1"/>
    <property type="molecule type" value="Genomic_DNA"/>
</dbReference>
<keyword evidence="8" id="KW-0963">Cytoplasm</keyword>
<dbReference type="HAMAP" id="MF_00197">
    <property type="entry name" value="DAP_epimerase"/>
    <property type="match status" value="1"/>
</dbReference>
<dbReference type="NCBIfam" id="TIGR00652">
    <property type="entry name" value="DapF"/>
    <property type="match status" value="1"/>
</dbReference>
<dbReference type="RefSeq" id="WP_367967640.1">
    <property type="nucleotide sequence ID" value="NZ_JBAKFJ010000001.1"/>
</dbReference>
<dbReference type="InterPro" id="IPR001653">
    <property type="entry name" value="DAP_epimerase_DapF"/>
</dbReference>
<feature type="binding site" evidence="8">
    <location>
        <position position="46"/>
    </location>
    <ligand>
        <name>substrate</name>
    </ligand>
</feature>
<keyword evidence="11" id="KW-1185">Reference proteome</keyword>
<evidence type="ECO:0000313" key="11">
    <source>
        <dbReference type="Proteomes" id="UP001556653"/>
    </source>
</evidence>
<reference evidence="10 11" key="1">
    <citation type="submission" date="2024-02" db="EMBL/GenBank/DDBJ databases">
        <title>New especies of Spiribacter isolated from saline water.</title>
        <authorList>
            <person name="Leon M.J."/>
            <person name="De La Haba R."/>
            <person name="Sanchez-Porro C."/>
            <person name="Ventosa A."/>
        </authorList>
    </citation>
    <scope>NUCLEOTIDE SEQUENCE [LARGE SCALE GENOMIC DNA]</scope>
    <source>
        <strain evidence="11">ag22IC4-227</strain>
    </source>
</reference>
<evidence type="ECO:0000256" key="7">
    <source>
        <dbReference type="ARBA" id="ARBA00051712"/>
    </source>
</evidence>
<feature type="binding site" evidence="8">
    <location>
        <begin position="76"/>
        <end position="77"/>
    </location>
    <ligand>
        <name>substrate</name>
    </ligand>
</feature>
<comment type="function">
    <text evidence="8">Catalyzes the stereoinversion of LL-2,6-diaminopimelate (L,L-DAP) to meso-diaminopimelate (meso-DAP), a precursor of L-lysine and an essential component of the bacterial peptidoglycan.</text>
</comment>
<protein>
    <recommendedName>
        <fullName evidence="3 8">Diaminopimelate epimerase</fullName>
        <shortName evidence="8">DAP epimerase</shortName>
        <ecNumber evidence="3 8">5.1.1.7</ecNumber>
    </recommendedName>
    <alternativeName>
        <fullName evidence="8">PLP-independent amino acid racemase</fullName>
    </alternativeName>
</protein>
<accession>A0ABV3SBJ4</accession>
<dbReference type="PROSITE" id="PS01326">
    <property type="entry name" value="DAP_EPIMERASE"/>
    <property type="match status" value="1"/>
</dbReference>
<feature type="active site" description="Proton acceptor" evidence="8">
    <location>
        <position position="219"/>
    </location>
</feature>
<evidence type="ECO:0000256" key="1">
    <source>
        <dbReference type="ARBA" id="ARBA00005196"/>
    </source>
</evidence>
<dbReference type="PANTHER" id="PTHR31689:SF0">
    <property type="entry name" value="DIAMINOPIMELATE EPIMERASE"/>
    <property type="match status" value="1"/>
</dbReference>
<organism evidence="10 11">
    <name type="scientific">Spiribacter onubensis</name>
    <dbReference type="NCBI Taxonomy" id="3122420"/>
    <lineage>
        <taxon>Bacteria</taxon>
        <taxon>Pseudomonadati</taxon>
        <taxon>Pseudomonadota</taxon>
        <taxon>Gammaproteobacteria</taxon>
        <taxon>Chromatiales</taxon>
        <taxon>Ectothiorhodospiraceae</taxon>
        <taxon>Spiribacter</taxon>
    </lineage>
</organism>
<feature type="active site" description="Proton donor" evidence="8">
    <location>
        <position position="75"/>
    </location>
</feature>
<feature type="site" description="Could be important to modulate the pK values of the two catalytic cysteine residues" evidence="8">
    <location>
        <position position="161"/>
    </location>
</feature>
<proteinExistence type="inferred from homology"/>
<evidence type="ECO:0000256" key="3">
    <source>
        <dbReference type="ARBA" id="ARBA00013080"/>
    </source>
</evidence>
<comment type="subunit">
    <text evidence="8">Homodimer.</text>
</comment>
<comment type="caution">
    <text evidence="10">The sequence shown here is derived from an EMBL/GenBank/DDBJ whole genome shotgun (WGS) entry which is preliminary data.</text>
</comment>
<evidence type="ECO:0000256" key="9">
    <source>
        <dbReference type="PROSITE-ProRule" id="PRU10125"/>
    </source>
</evidence>
<feature type="site" description="Important for dimerization" evidence="8">
    <location>
        <position position="270"/>
    </location>
</feature>
<evidence type="ECO:0000256" key="4">
    <source>
        <dbReference type="ARBA" id="ARBA00022605"/>
    </source>
</evidence>
<feature type="active site" evidence="9">
    <location>
        <position position="75"/>
    </location>
</feature>
<feature type="binding site" evidence="8">
    <location>
        <begin position="210"/>
        <end position="211"/>
    </location>
    <ligand>
        <name>substrate</name>
    </ligand>
</feature>
<comment type="similarity">
    <text evidence="2 8">Belongs to the diaminopimelate epimerase family.</text>
</comment>
<dbReference type="Pfam" id="PF01678">
    <property type="entry name" value="DAP_epimerase"/>
    <property type="match status" value="2"/>
</dbReference>
<evidence type="ECO:0000256" key="2">
    <source>
        <dbReference type="ARBA" id="ARBA00010219"/>
    </source>
</evidence>
<keyword evidence="6 8" id="KW-0413">Isomerase</keyword>
<sequence>MSPGFTKMQGLGNDFVVLDGITNQLDITPERVRRIADRRYGVGCDQVLLAEPAQAPEADFRYRIWNADGGEVEHCGNGVRCMARFLKDHGLSADGRMTLETAKGLTRVEILADDMVRVDMGPPVLTPADIPFRAAERQALYPLEVQQQVFEVAAVSMGNPHLVLRVDDVDTAPVAGLGPLLERHSDFPNRVNAGFLQVLGRDRARLRVYERGVGETLACGTGACAAVVAGVLNGWFDSRVTVDLPGGRLVIHWSGMGEPVWMTGPAVPVFEGTMAAGAE</sequence>
<comment type="pathway">
    <text evidence="1 8">Amino-acid biosynthesis; L-lysine biosynthesis via DAP pathway; DL-2,6-diaminopimelate from LL-2,6-diaminopimelate: step 1/1.</text>
</comment>
<evidence type="ECO:0000256" key="8">
    <source>
        <dbReference type="HAMAP-Rule" id="MF_00197"/>
    </source>
</evidence>
<keyword evidence="4 8" id="KW-0028">Amino-acid biosynthesis</keyword>
<dbReference type="InterPro" id="IPR018510">
    <property type="entry name" value="DAP_epimerase_AS"/>
</dbReference>
<feature type="binding site" evidence="8">
    <location>
        <position position="159"/>
    </location>
    <ligand>
        <name>substrate</name>
    </ligand>
</feature>
<dbReference type="PANTHER" id="PTHR31689">
    <property type="entry name" value="DIAMINOPIMELATE EPIMERASE, CHLOROPLASTIC"/>
    <property type="match status" value="1"/>
</dbReference>
<dbReference type="SUPFAM" id="SSF54506">
    <property type="entry name" value="Diaminopimelate epimerase-like"/>
    <property type="match status" value="1"/>
</dbReference>
<feature type="binding site" evidence="8">
    <location>
        <position position="13"/>
    </location>
    <ligand>
        <name>substrate</name>
    </ligand>
</feature>
<comment type="catalytic activity">
    <reaction evidence="7 8">
        <text>(2S,6S)-2,6-diaminopimelate = meso-2,6-diaminopimelate</text>
        <dbReference type="Rhea" id="RHEA:15393"/>
        <dbReference type="ChEBI" id="CHEBI:57609"/>
        <dbReference type="ChEBI" id="CHEBI:57791"/>
        <dbReference type="EC" id="5.1.1.7"/>
    </reaction>
</comment>
<gene>
    <name evidence="8 10" type="primary">dapF</name>
    <name evidence="10" type="ORF">V6X64_08935</name>
</gene>
<name>A0ABV3SBJ4_9GAMM</name>
<dbReference type="GO" id="GO:0008837">
    <property type="term" value="F:diaminopimelate epimerase activity"/>
    <property type="evidence" value="ECO:0007669"/>
    <property type="project" value="UniProtKB-EC"/>
</dbReference>
<dbReference type="Gene3D" id="3.10.310.10">
    <property type="entry name" value="Diaminopimelate Epimerase, Chain A, domain 1"/>
    <property type="match status" value="2"/>
</dbReference>
<evidence type="ECO:0000313" key="10">
    <source>
        <dbReference type="EMBL" id="MEX0387114.1"/>
    </source>
</evidence>
<evidence type="ECO:0000256" key="5">
    <source>
        <dbReference type="ARBA" id="ARBA00023154"/>
    </source>
</evidence>
<evidence type="ECO:0000256" key="6">
    <source>
        <dbReference type="ARBA" id="ARBA00023235"/>
    </source>
</evidence>
<feature type="binding site" evidence="8">
    <location>
        <position position="66"/>
    </location>
    <ligand>
        <name>substrate</name>
    </ligand>
</feature>
<dbReference type="EC" id="5.1.1.7" evidence="3 8"/>
<dbReference type="Proteomes" id="UP001556653">
    <property type="component" value="Unassembled WGS sequence"/>
</dbReference>
<comment type="subcellular location">
    <subcellularLocation>
        <location evidence="8">Cytoplasm</location>
    </subcellularLocation>
</comment>